<accession>A0A1S1UBY0</accession>
<dbReference type="EMBL" id="LFKP01000008">
    <property type="protein sequence ID" value="OHV96603.1"/>
    <property type="molecule type" value="Genomic_DNA"/>
</dbReference>
<proteinExistence type="predicted"/>
<dbReference type="CDD" id="cd00085">
    <property type="entry name" value="HNHc"/>
    <property type="match status" value="1"/>
</dbReference>
<gene>
    <name evidence="1" type="ORF">AKG95_17985</name>
</gene>
<evidence type="ECO:0000313" key="2">
    <source>
        <dbReference type="Proteomes" id="UP000179840"/>
    </source>
</evidence>
<organism evidence="1 2">
    <name type="scientific">Janthinobacterium lividum</name>
    <dbReference type="NCBI Taxonomy" id="29581"/>
    <lineage>
        <taxon>Bacteria</taxon>
        <taxon>Pseudomonadati</taxon>
        <taxon>Pseudomonadota</taxon>
        <taxon>Betaproteobacteria</taxon>
        <taxon>Burkholderiales</taxon>
        <taxon>Oxalobacteraceae</taxon>
        <taxon>Janthinobacterium</taxon>
    </lineage>
</organism>
<protein>
    <recommendedName>
        <fullName evidence="3">HNH endonuclease</fullName>
    </recommendedName>
</protein>
<name>A0A1S1UBY0_9BURK</name>
<dbReference type="InterPro" id="IPR003615">
    <property type="entry name" value="HNH_nuc"/>
</dbReference>
<comment type="caution">
    <text evidence="1">The sequence shown here is derived from an EMBL/GenBank/DDBJ whole genome shotgun (WGS) entry which is preliminary data.</text>
</comment>
<reference evidence="1 2" key="1">
    <citation type="submission" date="2015-06" db="EMBL/GenBank/DDBJ databases">
        <title>Draft genome sequencing of a biphenyl-degrading bacterium, Janthinobacterium lividum MEG1.</title>
        <authorList>
            <person name="Shimodaira J."/>
            <person name="Hatta T."/>
        </authorList>
    </citation>
    <scope>NUCLEOTIDE SEQUENCE [LARGE SCALE GENOMIC DNA]</scope>
    <source>
        <strain evidence="1 2">MEG1</strain>
    </source>
</reference>
<evidence type="ECO:0008006" key="3">
    <source>
        <dbReference type="Google" id="ProtNLM"/>
    </source>
</evidence>
<dbReference type="Proteomes" id="UP000179840">
    <property type="component" value="Unassembled WGS sequence"/>
</dbReference>
<evidence type="ECO:0000313" key="1">
    <source>
        <dbReference type="EMBL" id="OHV96603.1"/>
    </source>
</evidence>
<sequence>MPRRPKSVCRQAGCGALLDKPGHCEKHTKARQAADMQARGTAHERGYTSTWAKARAGYLAKHPLCVHCMEEGRAVAASVVDHIINHKLKAALDSGDAAAITKAKALFWDSEHNWQPLCKPHHDRKTATEDGAFGRRK</sequence>
<dbReference type="AlphaFoldDB" id="A0A1S1UBY0"/>